<feature type="domain" description="FAF" evidence="3">
    <location>
        <begin position="193"/>
        <end position="246"/>
    </location>
</feature>
<accession>A0A2C9VY91</accession>
<proteinExistence type="inferred from homology"/>
<dbReference type="AlphaFoldDB" id="A0A2C9VY91"/>
<feature type="compositionally biased region" description="Acidic residues" evidence="2">
    <location>
        <begin position="252"/>
        <end position="293"/>
    </location>
</feature>
<dbReference type="Proteomes" id="UP000091857">
    <property type="component" value="Chromosome 4"/>
</dbReference>
<keyword evidence="5" id="KW-1185">Reference proteome</keyword>
<dbReference type="STRING" id="3983.A0A2C9VY91"/>
<dbReference type="Pfam" id="PF11250">
    <property type="entry name" value="FAF"/>
    <property type="match status" value="1"/>
</dbReference>
<sequence length="293" mass="33004">MAACGSLHHIFENPLPETPALLESLSSWNQIKPVKSIDQSSFTEIFGELHFKENSHSSSSSPSFPVSSFSSPSSSFIDLIPHPPTSNLNKNGNLGNGHESKNSPSLDFFSTTSKNHQYTGGHKNGDIFSPRNYESLQLCTEGLGFESFDDVEDMKNDINGNWQHQEENVNITRHSTLENPSGEIRRPRLSGRAFPPPISCIGKSGKPWVSFKSYRQDGRFVLKQVRIPSQEFLHAQREDGRLKLHFVQPSDEIFEEDEADDDKEIEEEENCTEDEEQEELEETGNKSEEDDDG</sequence>
<dbReference type="OMA" id="MSSETIH"/>
<reference evidence="5" key="1">
    <citation type="journal article" date="2016" name="Nat. Biotechnol.">
        <title>Sequencing wild and cultivated cassava and related species reveals extensive interspecific hybridization and genetic diversity.</title>
        <authorList>
            <person name="Bredeson J.V."/>
            <person name="Lyons J.B."/>
            <person name="Prochnik S.E."/>
            <person name="Wu G.A."/>
            <person name="Ha C.M."/>
            <person name="Edsinger-Gonzales E."/>
            <person name="Grimwood J."/>
            <person name="Schmutz J."/>
            <person name="Rabbi I.Y."/>
            <person name="Egesi C."/>
            <person name="Nauluvula P."/>
            <person name="Lebot V."/>
            <person name="Ndunguru J."/>
            <person name="Mkamilo G."/>
            <person name="Bart R.S."/>
            <person name="Setter T.L."/>
            <person name="Gleadow R.M."/>
            <person name="Kulakow P."/>
            <person name="Ferguson M.E."/>
            <person name="Rounsley S."/>
            <person name="Rokhsar D.S."/>
        </authorList>
    </citation>
    <scope>NUCLEOTIDE SEQUENCE [LARGE SCALE GENOMIC DNA]</scope>
    <source>
        <strain evidence="5">cv. AM560-2</strain>
    </source>
</reference>
<dbReference type="InterPro" id="IPR021410">
    <property type="entry name" value="FAF"/>
</dbReference>
<evidence type="ECO:0000256" key="1">
    <source>
        <dbReference type="ARBA" id="ARBA00008690"/>
    </source>
</evidence>
<dbReference type="OrthoDB" id="676808at2759"/>
<feature type="compositionally biased region" description="Low complexity" evidence="2">
    <location>
        <begin position="87"/>
        <end position="97"/>
    </location>
</feature>
<feature type="region of interest" description="Disordered" evidence="2">
    <location>
        <begin position="178"/>
        <end position="197"/>
    </location>
</feature>
<name>A0A2C9VY91_MANES</name>
<evidence type="ECO:0000313" key="4">
    <source>
        <dbReference type="EMBL" id="OAY51396.1"/>
    </source>
</evidence>
<gene>
    <name evidence="4" type="ORF">MANES_04G003000v8</name>
</gene>
<organism evidence="4 5">
    <name type="scientific">Manihot esculenta</name>
    <name type="common">Cassava</name>
    <name type="synonym">Jatropha manihot</name>
    <dbReference type="NCBI Taxonomy" id="3983"/>
    <lineage>
        <taxon>Eukaryota</taxon>
        <taxon>Viridiplantae</taxon>
        <taxon>Streptophyta</taxon>
        <taxon>Embryophyta</taxon>
        <taxon>Tracheophyta</taxon>
        <taxon>Spermatophyta</taxon>
        <taxon>Magnoliopsida</taxon>
        <taxon>eudicotyledons</taxon>
        <taxon>Gunneridae</taxon>
        <taxon>Pentapetalae</taxon>
        <taxon>rosids</taxon>
        <taxon>fabids</taxon>
        <taxon>Malpighiales</taxon>
        <taxon>Euphorbiaceae</taxon>
        <taxon>Crotonoideae</taxon>
        <taxon>Manihoteae</taxon>
        <taxon>Manihot</taxon>
    </lineage>
</organism>
<dbReference type="InterPro" id="IPR046431">
    <property type="entry name" value="FAF_dom"/>
</dbReference>
<feature type="region of interest" description="Disordered" evidence="2">
    <location>
        <begin position="81"/>
        <end position="108"/>
    </location>
</feature>
<dbReference type="PANTHER" id="PTHR33155:SF9">
    <property type="entry name" value="FANTASTIC FOUR-LIKE PROTEIN (DUF3049)"/>
    <property type="match status" value="1"/>
</dbReference>
<dbReference type="Gramene" id="Manes.04G003000.1.v8.1">
    <property type="protein sequence ID" value="Manes.04G003000.1.v8.1.CDS.1"/>
    <property type="gene ID" value="Manes.04G003000.v8.1"/>
</dbReference>
<evidence type="ECO:0000313" key="5">
    <source>
        <dbReference type="Proteomes" id="UP000091857"/>
    </source>
</evidence>
<comment type="similarity">
    <text evidence="1">Belongs to the fantastic four family.</text>
</comment>
<dbReference type="PANTHER" id="PTHR33155">
    <property type="entry name" value="FANTASTIC FOUR-LIKE PROTEIN (DUF3049)"/>
    <property type="match status" value="1"/>
</dbReference>
<evidence type="ECO:0000259" key="3">
    <source>
        <dbReference type="Pfam" id="PF11250"/>
    </source>
</evidence>
<protein>
    <recommendedName>
        <fullName evidence="3">FAF domain-containing protein</fullName>
    </recommendedName>
</protein>
<dbReference type="EMBL" id="CM004390">
    <property type="protein sequence ID" value="OAY51396.1"/>
    <property type="molecule type" value="Genomic_DNA"/>
</dbReference>
<evidence type="ECO:0000256" key="2">
    <source>
        <dbReference type="SAM" id="MobiDB-lite"/>
    </source>
</evidence>
<comment type="caution">
    <text evidence="4">The sequence shown here is derived from an EMBL/GenBank/DDBJ whole genome shotgun (WGS) entry which is preliminary data.</text>
</comment>
<feature type="region of interest" description="Disordered" evidence="2">
    <location>
        <begin position="246"/>
        <end position="293"/>
    </location>
</feature>